<comment type="caution">
    <text evidence="1">The sequence shown here is derived from an EMBL/GenBank/DDBJ whole genome shotgun (WGS) entry which is preliminary data.</text>
</comment>
<reference evidence="1 2" key="1">
    <citation type="submission" date="2018-08" db="EMBL/GenBank/DDBJ databases">
        <title>A genome reference for cultivated species of the human gut microbiota.</title>
        <authorList>
            <person name="Zou Y."/>
            <person name="Xue W."/>
            <person name="Luo G."/>
        </authorList>
    </citation>
    <scope>NUCLEOTIDE SEQUENCE [LARGE SCALE GENOMIC DNA]</scope>
    <source>
        <strain evidence="1 2">OM03-4</strain>
    </source>
</reference>
<proteinExistence type="predicted"/>
<evidence type="ECO:0000313" key="1">
    <source>
        <dbReference type="EMBL" id="RGN96759.1"/>
    </source>
</evidence>
<dbReference type="AlphaFoldDB" id="A0A3E5F5S2"/>
<name>A0A3E5F5S2_BACUN</name>
<dbReference type="RefSeq" id="WP_117599665.1">
    <property type="nucleotide sequence ID" value="NZ_QSVA01000002.1"/>
</dbReference>
<evidence type="ECO:0000313" key="2">
    <source>
        <dbReference type="Proteomes" id="UP000260759"/>
    </source>
</evidence>
<organism evidence="1 2">
    <name type="scientific">Bacteroides uniformis</name>
    <dbReference type="NCBI Taxonomy" id="820"/>
    <lineage>
        <taxon>Bacteria</taxon>
        <taxon>Pseudomonadati</taxon>
        <taxon>Bacteroidota</taxon>
        <taxon>Bacteroidia</taxon>
        <taxon>Bacteroidales</taxon>
        <taxon>Bacteroidaceae</taxon>
        <taxon>Bacteroides</taxon>
    </lineage>
</organism>
<dbReference type="EMBL" id="QSVA01000002">
    <property type="protein sequence ID" value="RGN96759.1"/>
    <property type="molecule type" value="Genomic_DNA"/>
</dbReference>
<accession>A0A3E5F5S2</accession>
<sequence>MIEKVNITDSNVTELIRGKLPIATEVKNGLKPAREVQQEKRISMTSSILLFEHDGTNAFSDGILFSVQSYGGGPVALYFLSIYRAAEITTAPNCKLSLIGGVLGPESTRPRFKLYNTDIGAFKVFLERKVYTVGVYAKLLSSSHPATFEFILEAADEDEVAAANNIEET</sequence>
<gene>
    <name evidence="1" type="ORF">DXB37_03760</name>
</gene>
<protein>
    <submittedName>
        <fullName evidence="1">Uncharacterized protein</fullName>
    </submittedName>
</protein>
<dbReference type="Proteomes" id="UP000260759">
    <property type="component" value="Unassembled WGS sequence"/>
</dbReference>